<evidence type="ECO:0000313" key="3">
    <source>
        <dbReference type="Proteomes" id="UP000299102"/>
    </source>
</evidence>
<sequence>MYTSQPSDDYYTALTYQSRIIIPSNAQAHLSFGPRNLYDGRITFVTLEMRRTMASGGKGSEQCAQRERVRRSHRSGTFGEKKQSQRTVNRFTSSTRRIHEIIQTLLRSGRGVSLSARFVTVTGRRGVAGAAAATALLAAQRPGGAVVEWFCCVRGKC</sequence>
<protein>
    <submittedName>
        <fullName evidence="2">Uncharacterized protein</fullName>
    </submittedName>
</protein>
<organism evidence="2 3">
    <name type="scientific">Eumeta variegata</name>
    <name type="common">Bagworm moth</name>
    <name type="synonym">Eumeta japonica</name>
    <dbReference type="NCBI Taxonomy" id="151549"/>
    <lineage>
        <taxon>Eukaryota</taxon>
        <taxon>Metazoa</taxon>
        <taxon>Ecdysozoa</taxon>
        <taxon>Arthropoda</taxon>
        <taxon>Hexapoda</taxon>
        <taxon>Insecta</taxon>
        <taxon>Pterygota</taxon>
        <taxon>Neoptera</taxon>
        <taxon>Endopterygota</taxon>
        <taxon>Lepidoptera</taxon>
        <taxon>Glossata</taxon>
        <taxon>Ditrysia</taxon>
        <taxon>Tineoidea</taxon>
        <taxon>Psychidae</taxon>
        <taxon>Oiketicinae</taxon>
        <taxon>Eumeta</taxon>
    </lineage>
</organism>
<accession>A0A4C1Z235</accession>
<dbReference type="Proteomes" id="UP000299102">
    <property type="component" value="Unassembled WGS sequence"/>
</dbReference>
<proteinExistence type="predicted"/>
<feature type="region of interest" description="Disordered" evidence="1">
    <location>
        <begin position="55"/>
        <end position="84"/>
    </location>
</feature>
<dbReference type="EMBL" id="BGZK01001562">
    <property type="protein sequence ID" value="GBP82408.1"/>
    <property type="molecule type" value="Genomic_DNA"/>
</dbReference>
<reference evidence="2 3" key="1">
    <citation type="journal article" date="2019" name="Commun. Biol.">
        <title>The bagworm genome reveals a unique fibroin gene that provides high tensile strength.</title>
        <authorList>
            <person name="Kono N."/>
            <person name="Nakamura H."/>
            <person name="Ohtoshi R."/>
            <person name="Tomita M."/>
            <person name="Numata K."/>
            <person name="Arakawa K."/>
        </authorList>
    </citation>
    <scope>NUCLEOTIDE SEQUENCE [LARGE SCALE GENOMIC DNA]</scope>
</reference>
<keyword evidence="3" id="KW-1185">Reference proteome</keyword>
<evidence type="ECO:0000256" key="1">
    <source>
        <dbReference type="SAM" id="MobiDB-lite"/>
    </source>
</evidence>
<comment type="caution">
    <text evidence="2">The sequence shown here is derived from an EMBL/GenBank/DDBJ whole genome shotgun (WGS) entry which is preliminary data.</text>
</comment>
<dbReference type="AlphaFoldDB" id="A0A4C1Z235"/>
<name>A0A4C1Z235_EUMVA</name>
<evidence type="ECO:0000313" key="2">
    <source>
        <dbReference type="EMBL" id="GBP82408.1"/>
    </source>
</evidence>
<gene>
    <name evidence="2" type="ORF">EVAR_49719_1</name>
</gene>